<gene>
    <name evidence="12" type="ORF">COS99_00860</name>
</gene>
<keyword evidence="5 7" id="KW-0460">Magnesium</keyword>
<dbReference type="Gene3D" id="3.30.310.50">
    <property type="entry name" value="Alpha-D-phosphohexomutase, C-terminal domain"/>
    <property type="match status" value="1"/>
</dbReference>
<dbReference type="SUPFAM" id="SSF53738">
    <property type="entry name" value="Phosphoglucomutase, first 3 domains"/>
    <property type="match status" value="2"/>
</dbReference>
<dbReference type="Pfam" id="PF00408">
    <property type="entry name" value="PGM_PMM_IV"/>
    <property type="match status" value="1"/>
</dbReference>
<dbReference type="GO" id="GO:0008973">
    <property type="term" value="F:phosphopentomutase activity"/>
    <property type="evidence" value="ECO:0007669"/>
    <property type="project" value="TreeGrafter"/>
</dbReference>
<dbReference type="Pfam" id="PF02878">
    <property type="entry name" value="PGM_PMM_I"/>
    <property type="match status" value="1"/>
</dbReference>
<evidence type="ECO:0000256" key="7">
    <source>
        <dbReference type="RuleBase" id="RU004326"/>
    </source>
</evidence>
<evidence type="ECO:0000256" key="3">
    <source>
        <dbReference type="ARBA" id="ARBA00022553"/>
    </source>
</evidence>
<keyword evidence="3" id="KW-0597">Phosphoprotein</keyword>
<evidence type="ECO:0000256" key="5">
    <source>
        <dbReference type="ARBA" id="ARBA00022842"/>
    </source>
</evidence>
<feature type="domain" description="Alpha-D-phosphohexomutase alpha/beta/alpha" evidence="10">
    <location>
        <begin position="161"/>
        <end position="261"/>
    </location>
</feature>
<dbReference type="InterPro" id="IPR005845">
    <property type="entry name" value="A-D-PHexomutase_a/b/a-II"/>
</dbReference>
<dbReference type="GO" id="GO:0005975">
    <property type="term" value="P:carbohydrate metabolic process"/>
    <property type="evidence" value="ECO:0007669"/>
    <property type="project" value="InterPro"/>
</dbReference>
<dbReference type="InterPro" id="IPR005846">
    <property type="entry name" value="A-D-PHexomutase_a/b/a-III"/>
</dbReference>
<evidence type="ECO:0000259" key="9">
    <source>
        <dbReference type="Pfam" id="PF02878"/>
    </source>
</evidence>
<dbReference type="EMBL" id="PEWV01000010">
    <property type="protein sequence ID" value="PIU42320.1"/>
    <property type="molecule type" value="Genomic_DNA"/>
</dbReference>
<evidence type="ECO:0000313" key="13">
    <source>
        <dbReference type="Proteomes" id="UP000230052"/>
    </source>
</evidence>
<dbReference type="InterPro" id="IPR005843">
    <property type="entry name" value="A-D-PHexomutase_C"/>
</dbReference>
<comment type="caution">
    <text evidence="12">The sequence shown here is derived from an EMBL/GenBank/DDBJ whole genome shotgun (WGS) entry which is preliminary data.</text>
</comment>
<evidence type="ECO:0000256" key="4">
    <source>
        <dbReference type="ARBA" id="ARBA00022723"/>
    </source>
</evidence>
<dbReference type="GO" id="GO:0000287">
    <property type="term" value="F:magnesium ion binding"/>
    <property type="evidence" value="ECO:0007669"/>
    <property type="project" value="InterPro"/>
</dbReference>
<evidence type="ECO:0000259" key="11">
    <source>
        <dbReference type="Pfam" id="PF02880"/>
    </source>
</evidence>
<dbReference type="InterPro" id="IPR005844">
    <property type="entry name" value="A-D-PHexomutase_a/b/a-I"/>
</dbReference>
<comment type="similarity">
    <text evidence="2 7">Belongs to the phosphohexose mutase family.</text>
</comment>
<comment type="cofactor">
    <cofactor evidence="1">
        <name>Mg(2+)</name>
        <dbReference type="ChEBI" id="CHEBI:18420"/>
    </cofactor>
</comment>
<evidence type="ECO:0000259" key="10">
    <source>
        <dbReference type="Pfam" id="PF02879"/>
    </source>
</evidence>
<name>A0A2J0L0X9_9BACT</name>
<dbReference type="Proteomes" id="UP000230052">
    <property type="component" value="Unassembled WGS sequence"/>
</dbReference>
<dbReference type="InterPro" id="IPR016055">
    <property type="entry name" value="A-D-PHexomutase_a/b/a-I/II/III"/>
</dbReference>
<dbReference type="SUPFAM" id="SSF55957">
    <property type="entry name" value="Phosphoglucomutase, C-terminal domain"/>
    <property type="match status" value="1"/>
</dbReference>
<dbReference type="GO" id="GO:0006166">
    <property type="term" value="P:purine ribonucleoside salvage"/>
    <property type="evidence" value="ECO:0007669"/>
    <property type="project" value="TreeGrafter"/>
</dbReference>
<accession>A0A2J0L0X9</accession>
<reference evidence="12 13" key="1">
    <citation type="submission" date="2017-09" db="EMBL/GenBank/DDBJ databases">
        <title>Depth-based differentiation of microbial function through sediment-hosted aquifers and enrichment of novel symbionts in the deep terrestrial subsurface.</title>
        <authorList>
            <person name="Probst A.J."/>
            <person name="Ladd B."/>
            <person name="Jarett J.K."/>
            <person name="Geller-Mcgrath D.E."/>
            <person name="Sieber C.M."/>
            <person name="Emerson J.B."/>
            <person name="Anantharaman K."/>
            <person name="Thomas B.C."/>
            <person name="Malmstrom R."/>
            <person name="Stieglmeier M."/>
            <person name="Klingl A."/>
            <person name="Woyke T."/>
            <person name="Ryan C.M."/>
            <person name="Banfield J.F."/>
        </authorList>
    </citation>
    <scope>NUCLEOTIDE SEQUENCE [LARGE SCALE GENOMIC DNA]</scope>
    <source>
        <strain evidence="12">CG07_land_8_20_14_0_80_42_15</strain>
    </source>
</reference>
<dbReference type="InterPro" id="IPR005841">
    <property type="entry name" value="Alpha-D-phosphohexomutase_SF"/>
</dbReference>
<dbReference type="PRINTS" id="PR00509">
    <property type="entry name" value="PGMPMM"/>
</dbReference>
<evidence type="ECO:0000256" key="2">
    <source>
        <dbReference type="ARBA" id="ARBA00010231"/>
    </source>
</evidence>
<keyword evidence="4 7" id="KW-0479">Metal-binding</keyword>
<sequence>MAEIKFGTDGWRAIIGEDYTFDNVRMVVQAISDYLNKGSGREKEVVIGYDMRFLSEKFASAAAEVLCGNGIKVLLSKDNISTPATCLAIKNRKLDGGIIITASHNPAAYNGIKYRGDFAGPADPEMLKEIEALFRKNKPKLMSQEEAKRKKLLKIEDLTKEHIAFLKQYVDLKLLKKSSMKVVIDVMNGAGEDLLERVLEGTKITINTINSERNPYFRGKNPEPIASNLEGLISIMKKGGYNIGLATDGDADRIGAVDEKGNFISSHKIMSLILLHFIEDRKMKGSVVKTISGTSLLTKIAKKYKLKLHETPVGFKYICKIMREEDVLIGGEESGGIGFKNYIPERDGVLSGLLLMEMMAYRKKSISGILDDIKKEYGDFFTKRLDMKYPEDKKSRLIPALKKSPPDKLLDSKVREVQSFDGIKFICEDESWLLFRLSGTEPILRIYAEANTEKKVDSIIKSAKEMALKI</sequence>
<dbReference type="CDD" id="cd05800">
    <property type="entry name" value="PGM_like2"/>
    <property type="match status" value="1"/>
</dbReference>
<dbReference type="Pfam" id="PF02880">
    <property type="entry name" value="PGM_PMM_III"/>
    <property type="match status" value="1"/>
</dbReference>
<protein>
    <submittedName>
        <fullName evidence="12">Phosphoglucosamine mutase</fullName>
    </submittedName>
</protein>
<feature type="domain" description="Alpha-D-phosphohexomutase alpha/beta/alpha" evidence="9">
    <location>
        <begin position="4"/>
        <end position="138"/>
    </location>
</feature>
<dbReference type="PANTHER" id="PTHR45745:SF1">
    <property type="entry name" value="PHOSPHOGLUCOMUTASE 2B-RELATED"/>
    <property type="match status" value="1"/>
</dbReference>
<dbReference type="Gene3D" id="3.40.120.10">
    <property type="entry name" value="Alpha-D-Glucose-1,6-Bisphosphate, subunit A, domain 3"/>
    <property type="match status" value="3"/>
</dbReference>
<evidence type="ECO:0000313" key="12">
    <source>
        <dbReference type="EMBL" id="PIU42320.1"/>
    </source>
</evidence>
<organism evidence="12 13">
    <name type="scientific">Candidatus Aquitaenariimonas noxiae</name>
    <dbReference type="NCBI Taxonomy" id="1974741"/>
    <lineage>
        <taxon>Bacteria</taxon>
        <taxon>Pseudomonadati</taxon>
        <taxon>Candidatus Omnitrophota</taxon>
        <taxon>Candidatus Aquitaenariimonas</taxon>
    </lineage>
</organism>
<evidence type="ECO:0000256" key="1">
    <source>
        <dbReference type="ARBA" id="ARBA00001946"/>
    </source>
</evidence>
<feature type="domain" description="Alpha-D-phosphohexomutase alpha/beta/alpha" evidence="11">
    <location>
        <begin position="266"/>
        <end position="375"/>
    </location>
</feature>
<dbReference type="InterPro" id="IPR016066">
    <property type="entry name" value="A-D-PHexomutase_CS"/>
</dbReference>
<evidence type="ECO:0000259" key="8">
    <source>
        <dbReference type="Pfam" id="PF00408"/>
    </source>
</evidence>
<dbReference type="Pfam" id="PF02879">
    <property type="entry name" value="PGM_PMM_II"/>
    <property type="match status" value="1"/>
</dbReference>
<keyword evidence="6" id="KW-0413">Isomerase</keyword>
<evidence type="ECO:0000256" key="6">
    <source>
        <dbReference type="ARBA" id="ARBA00023235"/>
    </source>
</evidence>
<dbReference type="InterPro" id="IPR036900">
    <property type="entry name" value="A-D-PHexomutase_C_sf"/>
</dbReference>
<dbReference type="PROSITE" id="PS00710">
    <property type="entry name" value="PGM_PMM"/>
    <property type="match status" value="1"/>
</dbReference>
<feature type="domain" description="Alpha-D-phosphohexomutase C-terminal" evidence="8">
    <location>
        <begin position="413"/>
        <end position="459"/>
    </location>
</feature>
<dbReference type="AlphaFoldDB" id="A0A2J0L0X9"/>
<proteinExistence type="inferred from homology"/>
<dbReference type="PANTHER" id="PTHR45745">
    <property type="entry name" value="PHOSPHOMANNOMUTASE 45A"/>
    <property type="match status" value="1"/>
</dbReference>